<comment type="caution">
    <text evidence="3">The sequence shown here is derived from an EMBL/GenBank/DDBJ whole genome shotgun (WGS) entry which is preliminary data.</text>
</comment>
<feature type="non-terminal residue" evidence="3">
    <location>
        <position position="513"/>
    </location>
</feature>
<dbReference type="InterPro" id="IPR012337">
    <property type="entry name" value="RNaseH-like_sf"/>
</dbReference>
<evidence type="ECO:0000313" key="4">
    <source>
        <dbReference type="Proteomes" id="UP001362999"/>
    </source>
</evidence>
<organism evidence="3 4">
    <name type="scientific">Favolaschia claudopus</name>
    <dbReference type="NCBI Taxonomy" id="2862362"/>
    <lineage>
        <taxon>Eukaryota</taxon>
        <taxon>Fungi</taxon>
        <taxon>Dikarya</taxon>
        <taxon>Basidiomycota</taxon>
        <taxon>Agaricomycotina</taxon>
        <taxon>Agaricomycetes</taxon>
        <taxon>Agaricomycetidae</taxon>
        <taxon>Agaricales</taxon>
        <taxon>Marasmiineae</taxon>
        <taxon>Mycenaceae</taxon>
        <taxon>Favolaschia</taxon>
    </lineage>
</organism>
<name>A0AAW0AB50_9AGAR</name>
<keyword evidence="3" id="KW-0548">Nucleotidyltransferase</keyword>
<dbReference type="Pfam" id="PF03372">
    <property type="entry name" value="Exo_endo_phos"/>
    <property type="match status" value="1"/>
</dbReference>
<accession>A0AAW0AB50</accession>
<dbReference type="InterPro" id="IPR005135">
    <property type="entry name" value="Endo/exonuclease/phosphatase"/>
</dbReference>
<keyword evidence="3" id="KW-0808">Transferase</keyword>
<gene>
    <name evidence="3" type="ORF">R3P38DRAFT_2481913</name>
</gene>
<dbReference type="SUPFAM" id="SSF53098">
    <property type="entry name" value="Ribonuclease H-like"/>
    <property type="match status" value="1"/>
</dbReference>
<feature type="non-terminal residue" evidence="3">
    <location>
        <position position="1"/>
    </location>
</feature>
<protein>
    <submittedName>
        <fullName evidence="3">Reverse transcriptase domain-containing protein</fullName>
    </submittedName>
</protein>
<feature type="domain" description="Endonuclease/exonuclease/phosphatase" evidence="2">
    <location>
        <begin position="6"/>
        <end position="229"/>
    </location>
</feature>
<reference evidence="3 4" key="1">
    <citation type="journal article" date="2024" name="J Genomics">
        <title>Draft genome sequencing and assembly of Favolaschia claudopus CIRM-BRFM 2984 isolated from oak limbs.</title>
        <authorList>
            <person name="Navarro D."/>
            <person name="Drula E."/>
            <person name="Chaduli D."/>
            <person name="Cazenave R."/>
            <person name="Ahrendt S."/>
            <person name="Wang J."/>
            <person name="Lipzen A."/>
            <person name="Daum C."/>
            <person name="Barry K."/>
            <person name="Grigoriev I.V."/>
            <person name="Favel A."/>
            <person name="Rosso M.N."/>
            <person name="Martin F."/>
        </authorList>
    </citation>
    <scope>NUCLEOTIDE SEQUENCE [LARGE SCALE GENOMIC DNA]</scope>
    <source>
        <strain evidence="3 4">CIRM-BRFM 2984</strain>
    </source>
</reference>
<proteinExistence type="predicted"/>
<keyword evidence="3" id="KW-0695">RNA-directed DNA polymerase</keyword>
<evidence type="ECO:0000313" key="3">
    <source>
        <dbReference type="EMBL" id="KAK7005880.1"/>
    </source>
</evidence>
<dbReference type="Proteomes" id="UP001362999">
    <property type="component" value="Unassembled WGS sequence"/>
</dbReference>
<dbReference type="SUPFAM" id="SSF56219">
    <property type="entry name" value="DNase I-like"/>
    <property type="match status" value="1"/>
</dbReference>
<feature type="region of interest" description="Disordered" evidence="1">
    <location>
        <begin position="471"/>
        <end position="513"/>
    </location>
</feature>
<dbReference type="EMBL" id="JAWWNJ010000077">
    <property type="protein sequence ID" value="KAK7005880.1"/>
    <property type="molecule type" value="Genomic_DNA"/>
</dbReference>
<dbReference type="GO" id="GO:0003676">
    <property type="term" value="F:nucleic acid binding"/>
    <property type="evidence" value="ECO:0007669"/>
    <property type="project" value="InterPro"/>
</dbReference>
<dbReference type="InterPro" id="IPR036397">
    <property type="entry name" value="RNaseH_sf"/>
</dbReference>
<dbReference type="Gene3D" id="3.60.10.10">
    <property type="entry name" value="Endonuclease/exonuclease/phosphatase"/>
    <property type="match status" value="1"/>
</dbReference>
<keyword evidence="4" id="KW-1185">Reference proteome</keyword>
<dbReference type="InterPro" id="IPR036691">
    <property type="entry name" value="Endo/exonu/phosph_ase_sf"/>
</dbReference>
<evidence type="ECO:0000256" key="1">
    <source>
        <dbReference type="SAM" id="MobiDB-lite"/>
    </source>
</evidence>
<dbReference type="AlphaFoldDB" id="A0AAW0AB50"/>
<dbReference type="GO" id="GO:0003964">
    <property type="term" value="F:RNA-directed DNA polymerase activity"/>
    <property type="evidence" value="ECO:0007669"/>
    <property type="project" value="UniProtKB-KW"/>
</dbReference>
<dbReference type="Gene3D" id="3.30.420.10">
    <property type="entry name" value="Ribonuclease H-like superfamily/Ribonuclease H"/>
    <property type="match status" value="1"/>
</dbReference>
<feature type="compositionally biased region" description="Basic and acidic residues" evidence="1">
    <location>
        <begin position="504"/>
        <end position="513"/>
    </location>
</feature>
<sequence length="513" mass="55743">LRVVFWNIHGRLAVKITEPDIVRLITNNDIVIFQETFLRIGEETTLDLPNGFEIVAMSRPDVAGMRSAWGGVAAVIRIGLPYRIMEHLSAPDLLVLDLDDISIIGAYVLPARSPWSEWTDVDPERKLAEAVTVLSALPDKPLLVGGDINGRTGERIPAGSFLARSSADPAVNKRGRWLLRLCSDSALTILNGTTRESIHRGAFTSFQPMGASVIDYCCVSSTLVPRISDGALCIEECHEWSDHAQLHLSIAQSEDMAKQISAAAEEPSHPFVFNDPTPLDILVKSTLELAVSSADATARLYGEVSTTSTAVTVYLATATGRDRTAFAVWQGEGCKWNCSFLIDEGGSDACAALLAVLCAARDCPADRRLTIYTASQYAIRSFCYWAGDHETEGWSCANGLVIRDTVEWLAQRTAPVEFRWVDTGQANKSLTAAKAGARAALASHALPFTYSRAPTVVALPAVTPNPPKVTTTLQEVSDPKPQPMAPITADEIVDEDEGHRGRKRYGDKLRTEL</sequence>
<evidence type="ECO:0000259" key="2">
    <source>
        <dbReference type="Pfam" id="PF03372"/>
    </source>
</evidence>